<evidence type="ECO:0000256" key="8">
    <source>
        <dbReference type="ARBA" id="ARBA00038408"/>
    </source>
</evidence>
<feature type="domain" description="PpiC" evidence="12">
    <location>
        <begin position="269"/>
        <end position="359"/>
    </location>
</feature>
<evidence type="ECO:0000256" key="3">
    <source>
        <dbReference type="ARBA" id="ARBA00022519"/>
    </source>
</evidence>
<evidence type="ECO:0000313" key="13">
    <source>
        <dbReference type="EMBL" id="AMK08427.1"/>
    </source>
</evidence>
<evidence type="ECO:0000256" key="2">
    <source>
        <dbReference type="ARBA" id="ARBA00022475"/>
    </source>
</evidence>
<dbReference type="SUPFAM" id="SSF54534">
    <property type="entry name" value="FKBP-like"/>
    <property type="match status" value="1"/>
</dbReference>
<sequence>MLIEKLHGMTNSWVSKFLLGLIAVAFVLSGITGYVFTRVDTSAVKINGEEISQQAFYQRYESESERLRQQLGAQFAALSGSPEFVAGLRQSVLNNLINQELLRQYADELKIGISDERVKQEIVTSQFFQQEGKFDNALYQRMLQLNGLTPDAYANIVREELRLEQLQTGLAESEFLVPAQQAQLTELFFQARTVRLAPFSLDQVLEKQTISDEEVSAYYEANKGAFLVPELAKVQYMTLTRADVEKHIQVSDVEIAQYYQDNKALYVSQGQQRLSHIQVATEAEAKEIYQALQDGANFAGLASARSLDKISAENGGDLSWASAGTFPKAFEEAANALQVGQFSQPVKVDDQFHIILVTERKEPSTLPLEVVKTQIADQIRQNLVNNQYFSIEKQLAEKAFEHPEGLEKAAEVAGLTIQETDFFSANDVPAALNYPNVISAIFHSDISQGGVNSEPMNVGEQHAVLVRVIANKPEGTRSLEEAKADIISYLKRQKAEEVVLAEANQAAQRLNDNASSTLPEGVQFGSAEKWVFAENRDAALNNVIFAMSLTDNKPSYIASKASNGEVVLVELSHIEQGALSAAESELFTKQLAQARQVALQNTLLQALRAKAKIEVNEKFFQQNEEQ</sequence>
<evidence type="ECO:0000256" key="6">
    <source>
        <dbReference type="ARBA" id="ARBA00023136"/>
    </source>
</evidence>
<evidence type="ECO:0000256" key="5">
    <source>
        <dbReference type="ARBA" id="ARBA00022989"/>
    </source>
</evidence>
<dbReference type="GO" id="GO:0003755">
    <property type="term" value="F:peptidyl-prolyl cis-trans isomerase activity"/>
    <property type="evidence" value="ECO:0007669"/>
    <property type="project" value="UniProtKB-KW"/>
</dbReference>
<accession>A0A126QF10</accession>
<dbReference type="PROSITE" id="PS50198">
    <property type="entry name" value="PPIC_PPIASE_2"/>
    <property type="match status" value="1"/>
</dbReference>
<name>A0A126QF10_PASMD</name>
<evidence type="ECO:0000256" key="7">
    <source>
        <dbReference type="ARBA" id="ARBA00023186"/>
    </source>
</evidence>
<keyword evidence="7" id="KW-0143">Chaperone</keyword>
<dbReference type="EMBL" id="KP660588">
    <property type="protein sequence ID" value="AMK08427.1"/>
    <property type="molecule type" value="Genomic_DNA"/>
</dbReference>
<dbReference type="InterPro" id="IPR027304">
    <property type="entry name" value="Trigger_fact/SurA_dom_sf"/>
</dbReference>
<keyword evidence="5" id="KW-1133">Transmembrane helix</keyword>
<dbReference type="PANTHER" id="PTHR47529">
    <property type="entry name" value="PEPTIDYL-PROLYL CIS-TRANS ISOMERASE D"/>
    <property type="match status" value="1"/>
</dbReference>
<keyword evidence="11" id="KW-0413">Isomerase</keyword>
<comment type="subcellular location">
    <subcellularLocation>
        <location evidence="1">Cell inner membrane</location>
        <topology evidence="1">Single-pass type II membrane protein</topology>
        <orientation evidence="1">Periplasmic side</orientation>
    </subcellularLocation>
</comment>
<evidence type="ECO:0000256" key="9">
    <source>
        <dbReference type="ARBA" id="ARBA00040743"/>
    </source>
</evidence>
<keyword evidence="11" id="KW-0697">Rotamase</keyword>
<evidence type="ECO:0000259" key="12">
    <source>
        <dbReference type="PROSITE" id="PS50198"/>
    </source>
</evidence>
<organism evidence="13">
    <name type="scientific">Pasteurella multocida</name>
    <dbReference type="NCBI Taxonomy" id="747"/>
    <lineage>
        <taxon>Bacteria</taxon>
        <taxon>Pseudomonadati</taxon>
        <taxon>Pseudomonadota</taxon>
        <taxon>Gammaproteobacteria</taxon>
        <taxon>Pasteurellales</taxon>
        <taxon>Pasteurellaceae</taxon>
        <taxon>Pasteurella</taxon>
    </lineage>
</organism>
<dbReference type="RefSeq" id="WP_071522804.1">
    <property type="nucleotide sequence ID" value="NZ_JACDXE010000001.1"/>
</dbReference>
<evidence type="ECO:0000256" key="1">
    <source>
        <dbReference type="ARBA" id="ARBA00004382"/>
    </source>
</evidence>
<dbReference type="InterPro" id="IPR052029">
    <property type="entry name" value="PpiD_chaperone"/>
</dbReference>
<dbReference type="PROSITE" id="PS01096">
    <property type="entry name" value="PPIC_PPIASE_1"/>
    <property type="match status" value="1"/>
</dbReference>
<dbReference type="InterPro" id="IPR046357">
    <property type="entry name" value="PPIase_dom_sf"/>
</dbReference>
<dbReference type="Pfam" id="PF13145">
    <property type="entry name" value="Rotamase_2"/>
    <property type="match status" value="1"/>
</dbReference>
<gene>
    <name evidence="13" type="primary">PM1979</name>
</gene>
<evidence type="ECO:0000256" key="10">
    <source>
        <dbReference type="ARBA" id="ARBA00042775"/>
    </source>
</evidence>
<comment type="similarity">
    <text evidence="8">Belongs to the PpiD chaperone family.</text>
</comment>
<dbReference type="Gene3D" id="1.10.4030.10">
    <property type="entry name" value="Porin chaperone SurA, peptide-binding domain"/>
    <property type="match status" value="1"/>
</dbReference>
<keyword evidence="6" id="KW-0472">Membrane</keyword>
<dbReference type="InterPro" id="IPR000297">
    <property type="entry name" value="PPIase_PpiC"/>
</dbReference>
<reference evidence="13" key="1">
    <citation type="submission" date="2015-01" db="EMBL/GenBank/DDBJ databases">
        <title>Draft genome sequence of Pasteurella multocida isolated from alpaca pneumonia.</title>
        <authorList>
            <person name="Maturrano L."/>
            <person name="Hurtado R."/>
            <person name="Allasi N."/>
            <person name="Juscamayta E."/>
            <person name="Fernandez D."/>
            <person name="Maximiliano J."/>
            <person name="Rimac R."/>
            <person name="Rosadio R."/>
        </authorList>
    </citation>
    <scope>NUCLEOTIDE SEQUENCE</scope>
    <source>
        <strain evidence="13">UNMSM</strain>
    </source>
</reference>
<protein>
    <recommendedName>
        <fullName evidence="9">Periplasmic chaperone PpiD</fullName>
    </recommendedName>
    <alternativeName>
        <fullName evidence="10">Periplasmic folding chaperone</fullName>
    </alternativeName>
</protein>
<keyword evidence="2" id="KW-1003">Cell membrane</keyword>
<evidence type="ECO:0000256" key="11">
    <source>
        <dbReference type="PROSITE-ProRule" id="PRU00278"/>
    </source>
</evidence>
<evidence type="ECO:0000256" key="4">
    <source>
        <dbReference type="ARBA" id="ARBA00022692"/>
    </source>
</evidence>
<dbReference type="Gene3D" id="3.10.50.40">
    <property type="match status" value="1"/>
</dbReference>
<dbReference type="PANTHER" id="PTHR47529:SF1">
    <property type="entry name" value="PERIPLASMIC CHAPERONE PPID"/>
    <property type="match status" value="1"/>
</dbReference>
<dbReference type="Pfam" id="PF13624">
    <property type="entry name" value="SurA_N_3"/>
    <property type="match status" value="1"/>
</dbReference>
<dbReference type="SUPFAM" id="SSF109998">
    <property type="entry name" value="Triger factor/SurA peptide-binding domain-like"/>
    <property type="match status" value="1"/>
</dbReference>
<proteinExistence type="inferred from homology"/>
<dbReference type="InterPro" id="IPR023058">
    <property type="entry name" value="PPIase_PpiC_CS"/>
</dbReference>
<dbReference type="AlphaFoldDB" id="A0A126QF10"/>
<keyword evidence="3" id="KW-0997">Cell inner membrane</keyword>
<dbReference type="GO" id="GO:0005886">
    <property type="term" value="C:plasma membrane"/>
    <property type="evidence" value="ECO:0007669"/>
    <property type="project" value="UniProtKB-SubCell"/>
</dbReference>
<keyword evidence="4" id="KW-0812">Transmembrane</keyword>